<dbReference type="InterPro" id="IPR008979">
    <property type="entry name" value="Galactose-bd-like_sf"/>
</dbReference>
<dbReference type="GO" id="GO:0102210">
    <property type="term" value="F:rhamnogalacturonan endolyase activity"/>
    <property type="evidence" value="ECO:0007669"/>
    <property type="project" value="UniProtKB-EC"/>
</dbReference>
<dbReference type="CDD" id="cd10317">
    <property type="entry name" value="RGL4_C"/>
    <property type="match status" value="1"/>
</dbReference>
<comment type="similarity">
    <text evidence="3">Belongs to the polysaccharide lyase 4 family.</text>
</comment>
<dbReference type="GO" id="GO:0005576">
    <property type="term" value="C:extracellular region"/>
    <property type="evidence" value="ECO:0007669"/>
    <property type="project" value="UniProtKB-SubCell"/>
</dbReference>
<dbReference type="FunFam" id="2.60.40.1120:FF:000033">
    <property type="entry name" value="Rhamnogalacturonate lyase B"/>
    <property type="match status" value="1"/>
</dbReference>
<protein>
    <recommendedName>
        <fullName evidence="4">rhamnogalacturonan endolyase</fullName>
        <ecNumber evidence="4">4.2.2.23</ecNumber>
    </recommendedName>
</protein>
<comment type="catalytic activity">
    <reaction evidence="1">
        <text>Endotype eliminative cleavage of L-alpha-rhamnopyranosyl-(1-&gt;4)-alpha-D-galactopyranosyluronic acid bonds of rhamnogalacturonan I domains in ramified hairy regions of pectin leaving L-rhamnopyranose at the reducing end and 4-deoxy-4,5-unsaturated D-galactopyranosyluronic acid at the non-reducing end.</text>
        <dbReference type="EC" id="4.2.2.23"/>
    </reaction>
</comment>
<dbReference type="Pfam" id="PF06045">
    <property type="entry name" value="Rhamnogal_lyase"/>
    <property type="match status" value="1"/>
</dbReference>
<dbReference type="PANTHER" id="PTHR32018:SF6">
    <property type="entry name" value="RHAMNOGALACTURONAN ENDOLYASE"/>
    <property type="match status" value="1"/>
</dbReference>
<evidence type="ECO:0000259" key="8">
    <source>
        <dbReference type="Pfam" id="PF14683"/>
    </source>
</evidence>
<evidence type="ECO:0000256" key="5">
    <source>
        <dbReference type="ARBA" id="ARBA00022525"/>
    </source>
</evidence>
<dbReference type="Gene3D" id="2.60.40.1120">
    <property type="entry name" value="Carboxypeptidase-like, regulatory domain"/>
    <property type="match status" value="1"/>
</dbReference>
<keyword evidence="5" id="KW-0964">Secreted</keyword>
<evidence type="ECO:0000256" key="4">
    <source>
        <dbReference type="ARBA" id="ARBA00012437"/>
    </source>
</evidence>
<evidence type="ECO:0000313" key="10">
    <source>
        <dbReference type="EMBL" id="TXG60055.1"/>
    </source>
</evidence>
<name>A0A5C7HTC5_9ROSI</name>
<dbReference type="EC" id="4.2.2.23" evidence="4"/>
<dbReference type="EMBL" id="VAHF01000006">
    <property type="protein sequence ID" value="TXG60055.1"/>
    <property type="molecule type" value="Genomic_DNA"/>
</dbReference>
<comment type="caution">
    <text evidence="10">The sequence shown here is derived from an EMBL/GenBank/DDBJ whole genome shotgun (WGS) entry which is preliminary data.</text>
</comment>
<evidence type="ECO:0000256" key="3">
    <source>
        <dbReference type="ARBA" id="ARBA00010418"/>
    </source>
</evidence>
<dbReference type="Pfam" id="PF14683">
    <property type="entry name" value="CBM-like"/>
    <property type="match status" value="1"/>
</dbReference>
<accession>A0A5C7HTC5</accession>
<organism evidence="10 11">
    <name type="scientific">Acer yangbiense</name>
    <dbReference type="NCBI Taxonomy" id="1000413"/>
    <lineage>
        <taxon>Eukaryota</taxon>
        <taxon>Viridiplantae</taxon>
        <taxon>Streptophyta</taxon>
        <taxon>Embryophyta</taxon>
        <taxon>Tracheophyta</taxon>
        <taxon>Spermatophyta</taxon>
        <taxon>Magnoliopsida</taxon>
        <taxon>eudicotyledons</taxon>
        <taxon>Gunneridae</taxon>
        <taxon>Pentapetalae</taxon>
        <taxon>rosids</taxon>
        <taxon>malvids</taxon>
        <taxon>Sapindales</taxon>
        <taxon>Sapindaceae</taxon>
        <taxon>Hippocastanoideae</taxon>
        <taxon>Acereae</taxon>
        <taxon>Acer</taxon>
    </lineage>
</organism>
<reference evidence="11" key="1">
    <citation type="journal article" date="2019" name="Gigascience">
        <title>De novo genome assembly of the endangered Acer yangbiense, a plant species with extremely small populations endemic to Yunnan Province, China.</title>
        <authorList>
            <person name="Yang J."/>
            <person name="Wariss H.M."/>
            <person name="Tao L."/>
            <person name="Zhang R."/>
            <person name="Yun Q."/>
            <person name="Hollingsworth P."/>
            <person name="Dao Z."/>
            <person name="Luo G."/>
            <person name="Guo H."/>
            <person name="Ma Y."/>
            <person name="Sun W."/>
        </authorList>
    </citation>
    <scope>NUCLEOTIDE SEQUENCE [LARGE SCALE GENOMIC DNA]</scope>
    <source>
        <strain evidence="11">cv. Malutang</strain>
    </source>
</reference>
<keyword evidence="6" id="KW-0732">Signal</keyword>
<dbReference type="Gene3D" id="2.60.120.260">
    <property type="entry name" value="Galactose-binding domain-like"/>
    <property type="match status" value="1"/>
</dbReference>
<dbReference type="InterPro" id="IPR051850">
    <property type="entry name" value="Polysacch_Lyase_4"/>
</dbReference>
<dbReference type="SUPFAM" id="SSF49452">
    <property type="entry name" value="Starch-binding domain-like"/>
    <property type="match status" value="1"/>
</dbReference>
<dbReference type="InterPro" id="IPR013784">
    <property type="entry name" value="Carb-bd-like_fold"/>
</dbReference>
<keyword evidence="11" id="KW-1185">Reference proteome</keyword>
<dbReference type="CDD" id="cd10316">
    <property type="entry name" value="RGL4_M"/>
    <property type="match status" value="1"/>
</dbReference>
<evidence type="ECO:0000313" key="11">
    <source>
        <dbReference type="Proteomes" id="UP000323000"/>
    </source>
</evidence>
<sequence>MKSVESIGRGIEDVVVTPAVSSRSRTSSMNNLRSMSLSWSEGGEFCILREPKVKIVQSTRRVVSPTQAQETGMQSNLPRSTNHRELLMNNSLGVQLFTKDNQREVTMDNGIVQVTLSSPDGFVTGIKYNGIDNVLQTKNEVDDRGYWDVVWYEPGKGGDINIDKLPCTDFRVIKSDEEQLEISFTRKWNISLRGSKAPLNVDKRFILRRGLSGFYYYAILEREKGWPDVDIDQTRIVFKLQQEMFHFMAITDDRQRIMPMMVDRESGQALDYPEAVLLTNPINKELRGEVDDKYQYSMENKDNKVHGWITTDDTPVGFWMISPSDEFRSGGPTSQDLTSHVGPIVLNMFTSVHYGGKEINTEFRNGEAWKKVLGPSLVYLNSASSKDKTLTLWTDAKTQMDREVQQWPYNFINSEDFPKQDQRGSVFGQLKVNDRFISERLMDADSAYVGLAAPGDVGSFQIETKGYQFWTRTTKTGSFVIKNVRAGNYSLYAWVPGFIGNYQYQYNIIVTLGSKIDLKVIVYEPPRNGPTLWEIGIPDRSAAEFFIPEPNPTLMNKLFNNHPDKFRQYGLWERYGDLYRNRDLKYTIGVSDHTRDWNIGKKTYEGTTWQIIFQLESWKTGNYKLQLALASANGAEIQVRFNDADRANRALFSTGLIGKDNAIARHGIHGLYKLYTIDVPSSRLQKGNNTLYLTQSRHVGAFEGVMYDYIRLEEPTGN</sequence>
<feature type="domain" description="Rhamnogalacturonan lyase" evidence="9">
    <location>
        <begin position="445"/>
        <end position="517"/>
    </location>
</feature>
<comment type="subcellular location">
    <subcellularLocation>
        <location evidence="2">Secreted</location>
    </subcellularLocation>
</comment>
<dbReference type="InterPro" id="IPR029411">
    <property type="entry name" value="RG-lyase_III"/>
</dbReference>
<dbReference type="Gene3D" id="2.70.98.10">
    <property type="match status" value="1"/>
</dbReference>
<dbReference type="InterPro" id="IPR029413">
    <property type="entry name" value="RG-lyase_II"/>
</dbReference>
<dbReference type="InterPro" id="IPR011013">
    <property type="entry name" value="Gal_mutarotase_sf_dom"/>
</dbReference>
<evidence type="ECO:0000256" key="6">
    <source>
        <dbReference type="ARBA" id="ARBA00022729"/>
    </source>
</evidence>
<feature type="domain" description="Rhamnogalacturonan lyase" evidence="8">
    <location>
        <begin position="531"/>
        <end position="712"/>
    </location>
</feature>
<dbReference type="Pfam" id="PF14686">
    <property type="entry name" value="fn3_3"/>
    <property type="match status" value="1"/>
</dbReference>
<dbReference type="CDD" id="cd10320">
    <property type="entry name" value="RGL4_N"/>
    <property type="match status" value="1"/>
</dbReference>
<evidence type="ECO:0000256" key="1">
    <source>
        <dbReference type="ARBA" id="ARBA00001324"/>
    </source>
</evidence>
<dbReference type="AlphaFoldDB" id="A0A5C7HTC5"/>
<keyword evidence="7" id="KW-0456">Lyase</keyword>
<dbReference type="PANTHER" id="PTHR32018">
    <property type="entry name" value="RHAMNOGALACTURONATE LYASE FAMILY PROTEIN"/>
    <property type="match status" value="1"/>
</dbReference>
<dbReference type="SUPFAM" id="SSF49785">
    <property type="entry name" value="Galactose-binding domain-like"/>
    <property type="match status" value="1"/>
</dbReference>
<evidence type="ECO:0000256" key="7">
    <source>
        <dbReference type="ARBA" id="ARBA00023239"/>
    </source>
</evidence>
<gene>
    <name evidence="10" type="ORF">EZV62_014628</name>
</gene>
<dbReference type="SUPFAM" id="SSF74650">
    <property type="entry name" value="Galactose mutarotase-like"/>
    <property type="match status" value="1"/>
</dbReference>
<dbReference type="Proteomes" id="UP000323000">
    <property type="component" value="Chromosome 6"/>
</dbReference>
<dbReference type="InterPro" id="IPR010325">
    <property type="entry name" value="Rhamnogal_lyase"/>
</dbReference>
<dbReference type="GO" id="GO:0005975">
    <property type="term" value="P:carbohydrate metabolic process"/>
    <property type="evidence" value="ECO:0007669"/>
    <property type="project" value="InterPro"/>
</dbReference>
<evidence type="ECO:0000256" key="2">
    <source>
        <dbReference type="ARBA" id="ARBA00004613"/>
    </source>
</evidence>
<proteinExistence type="inferred from homology"/>
<dbReference type="InterPro" id="IPR014718">
    <property type="entry name" value="GH-type_carb-bd"/>
</dbReference>
<evidence type="ECO:0000259" key="9">
    <source>
        <dbReference type="Pfam" id="PF14686"/>
    </source>
</evidence>
<dbReference type="OrthoDB" id="2130367at2759"/>
<dbReference type="GO" id="GO:0030246">
    <property type="term" value="F:carbohydrate binding"/>
    <property type="evidence" value="ECO:0007669"/>
    <property type="project" value="InterPro"/>
</dbReference>